<dbReference type="InterPro" id="IPR048365">
    <property type="entry name" value="TNP-like_RNaseH_N"/>
</dbReference>
<dbReference type="Pfam" id="PF21787">
    <property type="entry name" value="TNP-like_RNaseH_N"/>
    <property type="match status" value="1"/>
</dbReference>
<dbReference type="SUPFAM" id="SSF57716">
    <property type="entry name" value="Glucocorticoid receptor-like (DNA-binding domain)"/>
    <property type="match status" value="1"/>
</dbReference>
<accession>A0A9U8EIS7</accession>
<dbReference type="GO" id="GO:0008270">
    <property type="term" value="F:zinc ion binding"/>
    <property type="evidence" value="ECO:0007669"/>
    <property type="project" value="UniProtKB-KW"/>
</dbReference>
<keyword evidence="1" id="KW-0479">Metal-binding</keyword>
<dbReference type="InterPro" id="IPR048366">
    <property type="entry name" value="TNP-like_GBD"/>
</dbReference>
<name>A0A9U8EIS7_BIOGL</name>
<reference evidence="8" key="1">
    <citation type="submission" date="2025-08" db="UniProtKB">
        <authorList>
            <consortium name="RefSeq"/>
        </authorList>
    </citation>
    <scope>IDENTIFICATION</scope>
</reference>
<evidence type="ECO:0000256" key="3">
    <source>
        <dbReference type="ARBA" id="ARBA00022833"/>
    </source>
</evidence>
<feature type="domain" description="THAP-type" evidence="6">
    <location>
        <begin position="1"/>
        <end position="100"/>
    </location>
</feature>
<protein>
    <submittedName>
        <fullName evidence="8">Uncharacterized protein LOC106073428</fullName>
    </submittedName>
</protein>
<keyword evidence="2 5" id="KW-0863">Zinc-finger</keyword>
<dbReference type="Pfam" id="PF21788">
    <property type="entry name" value="TNP-like_GBD"/>
    <property type="match status" value="1"/>
</dbReference>
<keyword evidence="3" id="KW-0862">Zinc</keyword>
<keyword evidence="4 5" id="KW-0238">DNA-binding</keyword>
<gene>
    <name evidence="8" type="primary">LOC106073428</name>
</gene>
<dbReference type="OrthoDB" id="2441813at2759"/>
<dbReference type="GO" id="GO:0003677">
    <property type="term" value="F:DNA binding"/>
    <property type="evidence" value="ECO:0007669"/>
    <property type="project" value="UniProtKB-UniRule"/>
</dbReference>
<dbReference type="InterPro" id="IPR006612">
    <property type="entry name" value="THAP_Znf"/>
</dbReference>
<dbReference type="SMART" id="SM00980">
    <property type="entry name" value="THAP"/>
    <property type="match status" value="1"/>
</dbReference>
<evidence type="ECO:0000256" key="5">
    <source>
        <dbReference type="PROSITE-ProRule" id="PRU00309"/>
    </source>
</evidence>
<evidence type="ECO:0000313" key="7">
    <source>
        <dbReference type="Proteomes" id="UP001165740"/>
    </source>
</evidence>
<sequence>MPGGSNCAIVGCHTLRAKCRGLSFHKLPKKGKNDVWRNDLIALIDRVDSSFNPDTATICSRHFKESCFVPTNNSHSTPDKDVYFKKKPHYLKPGSLPTEYMPQKSIVTHKPIPRKVPLPRDPPPLPSCVKYRNLSELKKDVCNPQCLPSPWCLLEVSENQIMVGMLNEKKTTVKLKLKISEDLKVSASMMENPIPNFNEIMENISIFKYLKSFSERTFCPGILDNNLQMYADSKYSDDQIYYKEFYIGSQETVIRSTKCEVLTKQTSTGFICKNCNYAKRLLNNKLLRAKSRDSKPLSKQDPLHKATREKIISQLKNARMETNYCQQQLKQFQSTLMTDSVELSYHLSQDLKNVIEHTDNELAKLFWEEQMKAFSIKEKGMRWHPMLIRLAILIRSRSPLAYDTLRKTGILKLPGASTLRDYTNVYESKEGFNESSIEELKRISQNFKSEEKFVILLHDEMMIKYDLVFNKTNGEVVGFINSHTWNEKLEKNIASHVLVFFVVGINTHINISLGFFGSINIASGDLFPLFWQAVGYLETDCSLKVIASTSDKASSNQKMYQMHKIDDNDEICFKCVNLFSPDRFIFFISDPPHLIKTVRNNILNSGYGQTHLLWNNGKEILWKHIFDVYNIDCQTETRQTKLTAEHVNLNNISKMNVRLAAQVLSFSVGTMMGARLGPEAEETTKLILLMNRFFDCLNVSSLLGGTYKCNSDLLPYTSLNDERFSFLENEVLGYFKEWKMNIEKRPGYFTNVQKSKMFISHQTFKGLEMTVKGFCGATRYLLSHGVPSVLSNNFCQDPLEEHFGRHRGLGQRSENPTLYAFGYQENKLRIQRSLALQLHPKGNIRRQNEIPVSINTSPLKKLKRV</sequence>
<evidence type="ECO:0000256" key="4">
    <source>
        <dbReference type="ARBA" id="ARBA00023125"/>
    </source>
</evidence>
<evidence type="ECO:0000256" key="1">
    <source>
        <dbReference type="ARBA" id="ARBA00022723"/>
    </source>
</evidence>
<dbReference type="GeneID" id="106073428"/>
<dbReference type="KEGG" id="bgt:106073428"/>
<dbReference type="PROSITE" id="PS50950">
    <property type="entry name" value="ZF_THAP"/>
    <property type="match status" value="1"/>
</dbReference>
<dbReference type="RefSeq" id="XP_013089424.2">
    <property type="nucleotide sequence ID" value="XM_013233970.2"/>
</dbReference>
<dbReference type="Proteomes" id="UP001165740">
    <property type="component" value="Chromosome 1"/>
</dbReference>
<keyword evidence="7" id="KW-1185">Reference proteome</keyword>
<proteinExistence type="predicted"/>
<dbReference type="AlphaFoldDB" id="A0A9U8EIS7"/>
<evidence type="ECO:0000313" key="8">
    <source>
        <dbReference type="RefSeq" id="XP_013089424.2"/>
    </source>
</evidence>
<evidence type="ECO:0000256" key="2">
    <source>
        <dbReference type="ARBA" id="ARBA00022771"/>
    </source>
</evidence>
<dbReference type="OMA" id="WNIHSEN"/>
<organism evidence="7 8">
    <name type="scientific">Biomphalaria glabrata</name>
    <name type="common">Bloodfluke planorb</name>
    <name type="synonym">Freshwater snail</name>
    <dbReference type="NCBI Taxonomy" id="6526"/>
    <lineage>
        <taxon>Eukaryota</taxon>
        <taxon>Metazoa</taxon>
        <taxon>Spiralia</taxon>
        <taxon>Lophotrochozoa</taxon>
        <taxon>Mollusca</taxon>
        <taxon>Gastropoda</taxon>
        <taxon>Heterobranchia</taxon>
        <taxon>Euthyneura</taxon>
        <taxon>Panpulmonata</taxon>
        <taxon>Hygrophila</taxon>
        <taxon>Lymnaeoidea</taxon>
        <taxon>Planorbidae</taxon>
        <taxon>Biomphalaria</taxon>
    </lineage>
</organism>
<evidence type="ECO:0000259" key="6">
    <source>
        <dbReference type="PROSITE" id="PS50950"/>
    </source>
</evidence>
<dbReference type="Pfam" id="PF05485">
    <property type="entry name" value="THAP"/>
    <property type="match status" value="1"/>
</dbReference>